<dbReference type="AlphaFoldDB" id="A0A177L6C3"/>
<evidence type="ECO:0000313" key="3">
    <source>
        <dbReference type="EMBL" id="OAH61300.1"/>
    </source>
</evidence>
<proteinExistence type="predicted"/>
<dbReference type="PANTHER" id="PTHR34094">
    <property type="match status" value="1"/>
</dbReference>
<dbReference type="RefSeq" id="WP_063965546.1">
    <property type="nucleotide sequence ID" value="NZ_JBCNAN010000002.1"/>
</dbReference>
<keyword evidence="4" id="KW-1185">Reference proteome</keyword>
<protein>
    <recommendedName>
        <fullName evidence="2">DUF4097 domain-containing protein</fullName>
    </recommendedName>
</protein>
<dbReference type="EMBL" id="LQWY01000022">
    <property type="protein sequence ID" value="OAH61300.1"/>
    <property type="molecule type" value="Genomic_DNA"/>
</dbReference>
<feature type="domain" description="DUF4097" evidence="2">
    <location>
        <begin position="44"/>
        <end position="179"/>
    </location>
</feature>
<dbReference type="Gene3D" id="2.160.20.120">
    <property type="match status" value="1"/>
</dbReference>
<reference evidence="3 4" key="1">
    <citation type="submission" date="2016-01" db="EMBL/GenBank/DDBJ databases">
        <title>Investigation of taxonomic status of Bacillus aminovorans.</title>
        <authorList>
            <person name="Verma A."/>
            <person name="Pal Y."/>
            <person name="Krishnamurthi S."/>
        </authorList>
    </citation>
    <scope>NUCLEOTIDE SEQUENCE [LARGE SCALE GENOMIC DNA]</scope>
    <source>
        <strain evidence="3 4">DSM 1314</strain>
    </source>
</reference>
<feature type="signal peptide" evidence="1">
    <location>
        <begin position="1"/>
        <end position="20"/>
    </location>
</feature>
<comment type="caution">
    <text evidence="3">The sequence shown here is derived from an EMBL/GenBank/DDBJ whole genome shotgun (WGS) entry which is preliminary data.</text>
</comment>
<accession>A0A177L6C3</accession>
<name>A0A177L6C3_9BACI</name>
<evidence type="ECO:0000256" key="1">
    <source>
        <dbReference type="SAM" id="SignalP"/>
    </source>
</evidence>
<organism evidence="3 4">
    <name type="scientific">Domibacillus aminovorans</name>
    <dbReference type="NCBI Taxonomy" id="29332"/>
    <lineage>
        <taxon>Bacteria</taxon>
        <taxon>Bacillati</taxon>
        <taxon>Bacillota</taxon>
        <taxon>Bacilli</taxon>
        <taxon>Bacillales</taxon>
        <taxon>Bacillaceae</taxon>
        <taxon>Domibacillus</taxon>
    </lineage>
</organism>
<evidence type="ECO:0000313" key="4">
    <source>
        <dbReference type="Proteomes" id="UP000076935"/>
    </source>
</evidence>
<keyword evidence="1" id="KW-0732">Signal</keyword>
<feature type="chain" id="PRO_5039024133" description="DUF4097 domain-containing protein" evidence="1">
    <location>
        <begin position="21"/>
        <end position="265"/>
    </location>
</feature>
<dbReference type="Pfam" id="PF13349">
    <property type="entry name" value="DUF4097"/>
    <property type="match status" value="1"/>
</dbReference>
<dbReference type="Proteomes" id="UP000076935">
    <property type="component" value="Unassembled WGS sequence"/>
</dbReference>
<dbReference type="PANTHER" id="PTHR34094:SF1">
    <property type="entry name" value="PROTEIN FAM185A"/>
    <property type="match status" value="1"/>
</dbReference>
<gene>
    <name evidence="3" type="ORF">AWH49_14030</name>
</gene>
<dbReference type="InterPro" id="IPR025164">
    <property type="entry name" value="Toastrack_DUF4097"/>
</dbReference>
<evidence type="ECO:0000259" key="2">
    <source>
        <dbReference type="Pfam" id="PF13349"/>
    </source>
</evidence>
<sequence>MIKKISILALALLLIGGAGSALTFSKANTALLVSEEKEVSAVNVKEIQLETDNAAVEIIPVKDSAAKIEVTGKQNPDYTLDFEADVQGDTLVVKLDQQQRKWFNFSFIFSSLTLKVYLPEKTYQSMRVANNNGRVELGQLLVKKLNVQTDNGQIDLRDIVSDDVTVEADNGKISIDHVEGALKGRVSNGNIKVLTKDLDRPIQLKNNNGSIVIQTETGPTNARFEVHKDNGEINILDQYSGNAQFGKGENLIELTTNNGKIEVTK</sequence>